<dbReference type="AlphaFoldDB" id="A0A9Q0NB07"/>
<reference evidence="7" key="1">
    <citation type="submission" date="2022-07" db="EMBL/GenBank/DDBJ databases">
        <authorList>
            <person name="Trinca V."/>
            <person name="Uliana J.V.C."/>
            <person name="Torres T.T."/>
            <person name="Ward R.J."/>
            <person name="Monesi N."/>
        </authorList>
    </citation>
    <scope>NUCLEOTIDE SEQUENCE</scope>
    <source>
        <strain evidence="7">HSMRA1968</strain>
        <tissue evidence="7">Whole embryos</tissue>
    </source>
</reference>
<dbReference type="GO" id="GO:0005802">
    <property type="term" value="C:trans-Golgi network"/>
    <property type="evidence" value="ECO:0007669"/>
    <property type="project" value="TreeGrafter"/>
</dbReference>
<dbReference type="InterPro" id="IPR039755">
    <property type="entry name" value="TBC1D23"/>
</dbReference>
<keyword evidence="4" id="KW-0333">Golgi apparatus</keyword>
<dbReference type="InterPro" id="IPR035969">
    <property type="entry name" value="Rab-GAP_TBC_sf"/>
</dbReference>
<dbReference type="SMART" id="SM00164">
    <property type="entry name" value="TBC"/>
    <property type="match status" value="1"/>
</dbReference>
<sequence length="684" mass="77860">MDDKLWLIELESALLDDCTVNDIYAICRGKAIPEALRPDVWQICLDVRHKSDQMALFNEIYDLPFQNKLRDDCDTFVDKLGNDDEDKVSVVSDLESILTFYCKNRNLQYESNNGWIELLLPLLSLKLSRSYTYNLFEAIRDTYIPKGCVKKGNVFHVFRLLILYHDPELCSMLDTKKITPDLYSMDWFQTLFAAKCTFPVVLSMWDLYFQQTDPFLVFFLGLIMLINARDQVLAMKDEPKENILQFLSNMPCALEQDDVVDFCSLSQYYSMKTPSSFKTDYLKSLFGSNHEVQLTDCVVSQALCLPVSVYELVENASMELTHQDAVRFFLVDCRPAEQYNVGHLSTAFHLDSNLMLQEPVAFATAIQGLLRAQKQAIEANSNAGGEHLCFMGSGRIEEDQYLYMAVASFLQKNTQYVSLLTGGYGSIHEYFGDHMADCLEDHDPFGCLVCKKDYIGLNAVENDVSLRNKPSSSTETKQPRPSSDLFSKWSAAMKTKSAEVKDKLYEYIVNPSAPNPANNVERHVSSNDKNGKRYRNVAPVFSIDEENDEHVGNDEASQHTEDNTKEVVTLQTYLQNSDIIASYKCQEVHMNGYMYESHLIVTKTHLVVLRDLDKKGTAQVIVRRPLSSIVKITAKKRHRDLITFKYGVPDDDQLLITDMDRFLIPNAGVATATISKHIVKQLDA</sequence>
<dbReference type="PROSITE" id="PS50086">
    <property type="entry name" value="TBC_RABGAP"/>
    <property type="match status" value="1"/>
</dbReference>
<dbReference type="SUPFAM" id="SSF47923">
    <property type="entry name" value="Ypt/Rab-GAP domain of gyp1p"/>
    <property type="match status" value="1"/>
</dbReference>
<name>A0A9Q0NB07_9DIPT</name>
<evidence type="ECO:0000256" key="2">
    <source>
        <dbReference type="ARBA" id="ARBA00014207"/>
    </source>
</evidence>
<dbReference type="Pfam" id="PF00581">
    <property type="entry name" value="Rhodanese"/>
    <property type="match status" value="1"/>
</dbReference>
<dbReference type="OrthoDB" id="73307at2759"/>
<keyword evidence="8" id="KW-1185">Reference proteome</keyword>
<comment type="subcellular location">
    <subcellularLocation>
        <location evidence="1">Golgi apparatus</location>
        <location evidence="1">trans-Golgi network</location>
    </subcellularLocation>
</comment>
<keyword evidence="3" id="KW-0217">Developmental protein</keyword>
<dbReference type="CDD" id="cd20788">
    <property type="entry name" value="TBC1D23_C-like"/>
    <property type="match status" value="1"/>
</dbReference>
<dbReference type="GO" id="GO:0042147">
    <property type="term" value="P:retrograde transport, endosome to Golgi"/>
    <property type="evidence" value="ECO:0007669"/>
    <property type="project" value="InterPro"/>
</dbReference>
<evidence type="ECO:0000256" key="4">
    <source>
        <dbReference type="ARBA" id="ARBA00023034"/>
    </source>
</evidence>
<evidence type="ECO:0000256" key="3">
    <source>
        <dbReference type="ARBA" id="ARBA00022473"/>
    </source>
</evidence>
<comment type="caution">
    <text evidence="7">The sequence shown here is derived from an EMBL/GenBank/DDBJ whole genome shotgun (WGS) entry which is preliminary data.</text>
</comment>
<dbReference type="InterPro" id="IPR000195">
    <property type="entry name" value="Rab-GAP-TBC_dom"/>
</dbReference>
<proteinExistence type="predicted"/>
<dbReference type="Gene3D" id="3.40.250.10">
    <property type="entry name" value="Rhodanese-like domain"/>
    <property type="match status" value="1"/>
</dbReference>
<dbReference type="PANTHER" id="PTHR13297">
    <property type="entry name" value="TBC1 DOMAIN FAMILY MEMBER 23-RELATED"/>
    <property type="match status" value="1"/>
</dbReference>
<evidence type="ECO:0000259" key="5">
    <source>
        <dbReference type="PROSITE" id="PS50086"/>
    </source>
</evidence>
<dbReference type="FunFam" id="1.10.472.80:FF:000017">
    <property type="entry name" value="TBC1 domain family member 23"/>
    <property type="match status" value="1"/>
</dbReference>
<dbReference type="GO" id="GO:0099041">
    <property type="term" value="P:vesicle tethering to Golgi"/>
    <property type="evidence" value="ECO:0007669"/>
    <property type="project" value="TreeGrafter"/>
</dbReference>
<feature type="domain" description="Rab-GAP TBC" evidence="5">
    <location>
        <begin position="31"/>
        <end position="212"/>
    </location>
</feature>
<dbReference type="InterPro" id="IPR036873">
    <property type="entry name" value="Rhodanese-like_dom_sf"/>
</dbReference>
<dbReference type="Pfam" id="PF00566">
    <property type="entry name" value="RabGAP-TBC"/>
    <property type="match status" value="1"/>
</dbReference>
<protein>
    <recommendedName>
        <fullName evidence="2">TBC1 domain family member 23</fullName>
    </recommendedName>
</protein>
<evidence type="ECO:0000313" key="8">
    <source>
        <dbReference type="Proteomes" id="UP001151699"/>
    </source>
</evidence>
<dbReference type="Proteomes" id="UP001151699">
    <property type="component" value="Chromosome A"/>
</dbReference>
<dbReference type="InterPro" id="IPR045799">
    <property type="entry name" value="TBC1D23_C"/>
</dbReference>
<dbReference type="PROSITE" id="PS50206">
    <property type="entry name" value="RHODANESE_3"/>
    <property type="match status" value="1"/>
</dbReference>
<dbReference type="PANTHER" id="PTHR13297:SF5">
    <property type="entry name" value="TBC1 DOMAIN FAMILY MEMBER 23"/>
    <property type="match status" value="1"/>
</dbReference>
<evidence type="ECO:0000256" key="1">
    <source>
        <dbReference type="ARBA" id="ARBA00004601"/>
    </source>
</evidence>
<evidence type="ECO:0000313" key="7">
    <source>
        <dbReference type="EMBL" id="KAJ6647025.1"/>
    </source>
</evidence>
<gene>
    <name evidence="7" type="primary">TBC1D23</name>
    <name evidence="7" type="ORF">Bhyg_02243</name>
</gene>
<dbReference type="GO" id="GO:0005829">
    <property type="term" value="C:cytosol"/>
    <property type="evidence" value="ECO:0007669"/>
    <property type="project" value="GOC"/>
</dbReference>
<dbReference type="EMBL" id="WJQU01000001">
    <property type="protein sequence ID" value="KAJ6647025.1"/>
    <property type="molecule type" value="Genomic_DNA"/>
</dbReference>
<dbReference type="Gene3D" id="1.10.472.80">
    <property type="entry name" value="Ypt/Rab-GAP domain of gyp1p, domain 3"/>
    <property type="match status" value="1"/>
</dbReference>
<dbReference type="Pfam" id="PF19430">
    <property type="entry name" value="TBC1D23_C"/>
    <property type="match status" value="1"/>
</dbReference>
<feature type="domain" description="Rhodanese" evidence="6">
    <location>
        <begin position="324"/>
        <end position="436"/>
    </location>
</feature>
<organism evidence="7 8">
    <name type="scientific">Pseudolycoriella hygida</name>
    <dbReference type="NCBI Taxonomy" id="35572"/>
    <lineage>
        <taxon>Eukaryota</taxon>
        <taxon>Metazoa</taxon>
        <taxon>Ecdysozoa</taxon>
        <taxon>Arthropoda</taxon>
        <taxon>Hexapoda</taxon>
        <taxon>Insecta</taxon>
        <taxon>Pterygota</taxon>
        <taxon>Neoptera</taxon>
        <taxon>Endopterygota</taxon>
        <taxon>Diptera</taxon>
        <taxon>Nematocera</taxon>
        <taxon>Sciaroidea</taxon>
        <taxon>Sciaridae</taxon>
        <taxon>Pseudolycoriella</taxon>
    </lineage>
</organism>
<accession>A0A9Q0NB07</accession>
<evidence type="ECO:0000259" key="6">
    <source>
        <dbReference type="PROSITE" id="PS50206"/>
    </source>
</evidence>
<dbReference type="InterPro" id="IPR001763">
    <property type="entry name" value="Rhodanese-like_dom"/>
</dbReference>
<dbReference type="SUPFAM" id="SSF52821">
    <property type="entry name" value="Rhodanese/Cell cycle control phosphatase"/>
    <property type="match status" value="1"/>
</dbReference>